<keyword evidence="2" id="KW-1185">Reference proteome</keyword>
<dbReference type="Proteomes" id="UP000076837">
    <property type="component" value="Unassembled WGS sequence"/>
</dbReference>
<dbReference type="Gene3D" id="3.90.640.10">
    <property type="entry name" value="Actin, Chain A, domain 4"/>
    <property type="match status" value="1"/>
</dbReference>
<protein>
    <recommendedName>
        <fullName evidence="3">ATP binding</fullName>
    </recommendedName>
</protein>
<evidence type="ECO:0008006" key="3">
    <source>
        <dbReference type="Google" id="ProtNLM"/>
    </source>
</evidence>
<dbReference type="PANTHER" id="PTHR42749:SF8">
    <property type="entry name" value="HSP70 FAMILY PROTEIN (AFU_ORTHOLOGUE AFUA_3G13740)"/>
    <property type="match status" value="1"/>
</dbReference>
<evidence type="ECO:0000313" key="1">
    <source>
        <dbReference type="EMBL" id="KZM26023.1"/>
    </source>
</evidence>
<dbReference type="EMBL" id="JYNV01000116">
    <property type="protein sequence ID" value="KZM26023.1"/>
    <property type="molecule type" value="Genomic_DNA"/>
</dbReference>
<gene>
    <name evidence="1" type="ORF">ST47_g2822</name>
</gene>
<dbReference type="PANTHER" id="PTHR42749">
    <property type="entry name" value="CELL SHAPE-DETERMINING PROTEIN MREB"/>
    <property type="match status" value="1"/>
</dbReference>
<dbReference type="STRING" id="5454.A0A163IYC5"/>
<organism evidence="1 2">
    <name type="scientific">Didymella rabiei</name>
    <name type="common">Chickpea ascochyta blight fungus</name>
    <name type="synonym">Mycosphaerella rabiei</name>
    <dbReference type="NCBI Taxonomy" id="5454"/>
    <lineage>
        <taxon>Eukaryota</taxon>
        <taxon>Fungi</taxon>
        <taxon>Dikarya</taxon>
        <taxon>Ascomycota</taxon>
        <taxon>Pezizomycotina</taxon>
        <taxon>Dothideomycetes</taxon>
        <taxon>Pleosporomycetidae</taxon>
        <taxon>Pleosporales</taxon>
        <taxon>Pleosporineae</taxon>
        <taxon>Didymellaceae</taxon>
        <taxon>Ascochyta</taxon>
    </lineage>
</organism>
<evidence type="ECO:0000313" key="2">
    <source>
        <dbReference type="Proteomes" id="UP000076837"/>
    </source>
</evidence>
<reference evidence="1 2" key="1">
    <citation type="journal article" date="2016" name="Sci. Rep.">
        <title>Draft genome sequencing and secretome analysis of fungal phytopathogen Ascochyta rabiei provides insight into the necrotrophic effector repertoire.</title>
        <authorList>
            <person name="Verma S."/>
            <person name="Gazara R.K."/>
            <person name="Nizam S."/>
            <person name="Parween S."/>
            <person name="Chattopadhyay D."/>
            <person name="Verma P.K."/>
        </authorList>
    </citation>
    <scope>NUCLEOTIDE SEQUENCE [LARGE SCALE GENOMIC DNA]</scope>
    <source>
        <strain evidence="1 2">ArDII</strain>
    </source>
</reference>
<dbReference type="Gene3D" id="3.30.420.40">
    <property type="match status" value="2"/>
</dbReference>
<comment type="caution">
    <text evidence="1">The sequence shown here is derived from an EMBL/GenBank/DDBJ whole genome shotgun (WGS) entry which is preliminary data.</text>
</comment>
<dbReference type="SUPFAM" id="SSF53067">
    <property type="entry name" value="Actin-like ATPase domain"/>
    <property type="match status" value="2"/>
</dbReference>
<sequence>MQRSNRKAAATARSQITTSARLVLDHESESEFITEPARKTARFSAKPRQIASESPEWYIAIDFGTTYTTVAWHKRGTHTERIYTIDNFPGEKEHHETHRQIPTEVWYPKRNARPFGNVKARDIRMRFGNEVHRMAEDNGGLELREVYDDNDRVTMMKLLLDKTNYAQVSKEKLHETLESLKSKGCIEENHDVFHHFFREVFRATKARLSPDFNDDSTVEVTFCVPVCYNPAAVAILGAQVERAMRDVRFGTDGKSPCNIFVVHEAEAQAMHALTNAMYELESFVLIDCGGGTTDVGIYRIALTDPLRLEAEVHEAMGAMVGAGDLNNQFRTLVKGILCKETYLEQSGDTLDTIVAAEVIFKFENDIKRAFRYNDTETTYPIRIRGLKQSWRDDRICDNYLVLTYQDIWSIFGPSVKKIGGMMADAVLNAKKAGYIISKIVVVGGFGDSPCLREYFTEQKNRMVKKLGIPLKLRFSAPNTSATGVATGAILRSINKADGPSRIPCQSIGVLHHIPCDPENEHYTPEILNQPKTWIYQEGLDYIMNTIRWIVKKDDNMLESVHTVTFESEHLFEPHQKEWVIEEQLWASETCTLDFYQLDHPKNSGRTMEIGAVEFDISKMRQKIRTANIRADEMADKVVILVEMTVIDRNLEFTARWPATPDGQIIQGSRRFFSIASAFTPGTQ</sequence>
<accession>A0A163IYC5</accession>
<dbReference type="AlphaFoldDB" id="A0A163IYC5"/>
<dbReference type="CDD" id="cd10170">
    <property type="entry name" value="ASKHA_NBD_HSP70"/>
    <property type="match status" value="1"/>
</dbReference>
<proteinExistence type="predicted"/>
<dbReference type="InterPro" id="IPR043129">
    <property type="entry name" value="ATPase_NBD"/>
</dbReference>
<name>A0A163IYC5_DIDRA</name>